<accession>A0A0S2SHD9</accession>
<sequence length="263" mass="28180">MTDQTAIIHDTAIVHESAAIGKGVEIGPFSVIGAEVTIGDNTWVGSHVVIKGPTKIGAGNRIFQHTSIGEDCQDKKYAGERTFLEIGDNNVIRENCTFHRGTSQDQSLTKVGSGNLFMVNVHVAHDCVIGDNCIFANNATLAGHVHIGDFVIFGGLSAIHQFGRVGSHAFVGGCAALNKDVPPYVMAAGNYAKPFGVNSEGLRRRGFSGDAILAVKRAYKEIYRSGKTIEEVVPVLEEMAKAEPAVQLYVDFLKGNERGIIRA</sequence>
<dbReference type="InterPro" id="IPR011004">
    <property type="entry name" value="Trimer_LpxA-like_sf"/>
</dbReference>
<dbReference type="Gene3D" id="1.20.1180.10">
    <property type="entry name" value="Udp N-acetylglucosamine O-acyltransferase, C-terminal domain"/>
    <property type="match status" value="1"/>
</dbReference>
<dbReference type="Pfam" id="PF13720">
    <property type="entry name" value="Acetyltransf_11"/>
    <property type="match status" value="1"/>
</dbReference>
<dbReference type="GO" id="GO:0008780">
    <property type="term" value="F:acyl-[acyl-carrier-protein]-UDP-N-acetylglucosamine O-acyltransferase activity"/>
    <property type="evidence" value="ECO:0007669"/>
    <property type="project" value="UniProtKB-UniRule"/>
</dbReference>
<dbReference type="EC" id="2.3.1.129" evidence="6"/>
<comment type="subunit">
    <text evidence="6">Homotrimer.</text>
</comment>
<comment type="function">
    <text evidence="6">Involved in the biosynthesis of lipid A, a phosphorylated glycolipid that anchors the lipopolysaccharide to the outer membrane of the cell.</text>
</comment>
<dbReference type="KEGG" id="asr:WL1483_1702"/>
<dbReference type="PATRIC" id="fig|652.5.peg.3026"/>
<comment type="pathway">
    <text evidence="6">Glycolipid biosynthesis; lipid IV(A) biosynthesis; lipid IV(A) from (3R)-3-hydroxytetradecanoyl-[acyl-carrier-protein] and UDP-N-acetyl-alpha-D-glucosamine: step 1/6.</text>
</comment>
<dbReference type="GO" id="GO:0016020">
    <property type="term" value="C:membrane"/>
    <property type="evidence" value="ECO:0007669"/>
    <property type="project" value="GOC"/>
</dbReference>
<dbReference type="EMBL" id="CP013067">
    <property type="protein sequence ID" value="ALP41121.1"/>
    <property type="molecule type" value="Genomic_DNA"/>
</dbReference>
<dbReference type="InterPro" id="IPR010137">
    <property type="entry name" value="Lipid_A_LpxA"/>
</dbReference>
<keyword evidence="3 6" id="KW-0808">Transferase</keyword>
<evidence type="ECO:0000256" key="1">
    <source>
        <dbReference type="ARBA" id="ARBA00022516"/>
    </source>
</evidence>
<dbReference type="CDD" id="cd03351">
    <property type="entry name" value="LbH_UDP-GlcNAc_AT"/>
    <property type="match status" value="1"/>
</dbReference>
<reference evidence="8 9" key="2">
    <citation type="journal article" date="2016" name="Genome Announc.">
        <title>Complete Genome Sequence of the Highly Virulent Aeromonas schubertii Strain WL1483, Isolated from Diseased Snakehead Fish (Channa argus) in China.</title>
        <authorList>
            <person name="Liu L."/>
            <person name="Li N."/>
            <person name="Zhang D."/>
            <person name="Fu X."/>
            <person name="Shi C."/>
            <person name="Lin Q."/>
            <person name="Hao G."/>
        </authorList>
    </citation>
    <scope>NUCLEOTIDE SEQUENCE [LARGE SCALE GENOMIC DNA]</scope>
    <source>
        <strain evidence="8 9">WL1483</strain>
    </source>
</reference>
<protein>
    <recommendedName>
        <fullName evidence="6">Acyl-[acyl-carrier-protein]--UDP-N-acetylglucosamine O-acyltransferase</fullName>
        <shortName evidence="6">UDP-N-acetylglucosamine acyltransferase</shortName>
        <ecNumber evidence="6">2.3.1.129</ecNumber>
    </recommendedName>
</protein>
<dbReference type="GO" id="GO:0005737">
    <property type="term" value="C:cytoplasm"/>
    <property type="evidence" value="ECO:0007669"/>
    <property type="project" value="UniProtKB-SubCell"/>
</dbReference>
<keyword evidence="5 6" id="KW-0012">Acyltransferase</keyword>
<dbReference type="InterPro" id="IPR001451">
    <property type="entry name" value="Hexapep"/>
</dbReference>
<dbReference type="Proteomes" id="UP000058114">
    <property type="component" value="Chromosome"/>
</dbReference>
<dbReference type="HAMAP" id="MF_00387">
    <property type="entry name" value="LpxA"/>
    <property type="match status" value="1"/>
</dbReference>
<dbReference type="Pfam" id="PF00132">
    <property type="entry name" value="Hexapep"/>
    <property type="match status" value="1"/>
</dbReference>
<dbReference type="RefSeq" id="WP_082634856.1">
    <property type="nucleotide sequence ID" value="NZ_CP013067.1"/>
</dbReference>
<dbReference type="InterPro" id="IPR037157">
    <property type="entry name" value="Acetyltransf_C_sf"/>
</dbReference>
<evidence type="ECO:0000313" key="9">
    <source>
        <dbReference type="Proteomes" id="UP000058114"/>
    </source>
</evidence>
<keyword evidence="6" id="KW-0963">Cytoplasm</keyword>
<gene>
    <name evidence="6 8" type="primary">lpxA</name>
    <name evidence="8" type="ORF">WL1483_1702</name>
</gene>
<feature type="domain" description="UDP N-acetylglucosamine O-acyltransferase C-terminal" evidence="7">
    <location>
        <begin position="180"/>
        <end position="261"/>
    </location>
</feature>
<keyword evidence="1 6" id="KW-0444">Lipid biosynthesis</keyword>
<dbReference type="AlphaFoldDB" id="A0A0S2SHD9"/>
<organism evidence="8 9">
    <name type="scientific">Aeromonas schubertii</name>
    <dbReference type="NCBI Taxonomy" id="652"/>
    <lineage>
        <taxon>Bacteria</taxon>
        <taxon>Pseudomonadati</taxon>
        <taxon>Pseudomonadota</taxon>
        <taxon>Gammaproteobacteria</taxon>
        <taxon>Aeromonadales</taxon>
        <taxon>Aeromonadaceae</taxon>
        <taxon>Aeromonas</taxon>
    </lineage>
</organism>
<dbReference type="UniPathway" id="UPA00359">
    <property type="reaction ID" value="UER00477"/>
</dbReference>
<dbReference type="Gene3D" id="2.160.10.10">
    <property type="entry name" value="Hexapeptide repeat proteins"/>
    <property type="match status" value="1"/>
</dbReference>
<keyword evidence="6" id="KW-0677">Repeat</keyword>
<comment type="similarity">
    <text evidence="6">Belongs to the transferase hexapeptide repeat family. LpxA subfamily.</text>
</comment>
<dbReference type="GO" id="GO:0009245">
    <property type="term" value="P:lipid A biosynthetic process"/>
    <property type="evidence" value="ECO:0007669"/>
    <property type="project" value="UniProtKB-UniRule"/>
</dbReference>
<comment type="catalytic activity">
    <reaction evidence="6">
        <text>a (3R)-hydroxyacyl-[ACP] + UDP-N-acetyl-alpha-D-glucosamine = a UDP-3-O-[(3R)-3-hydroxyacyl]-N-acetyl-alpha-D-glucosamine + holo-[ACP]</text>
        <dbReference type="Rhea" id="RHEA:67812"/>
        <dbReference type="Rhea" id="RHEA-COMP:9685"/>
        <dbReference type="Rhea" id="RHEA-COMP:9945"/>
        <dbReference type="ChEBI" id="CHEBI:57705"/>
        <dbReference type="ChEBI" id="CHEBI:64479"/>
        <dbReference type="ChEBI" id="CHEBI:78827"/>
        <dbReference type="ChEBI" id="CHEBI:173225"/>
        <dbReference type="EC" id="2.3.1.129"/>
    </reaction>
</comment>
<reference evidence="9" key="1">
    <citation type="submission" date="2015-10" db="EMBL/GenBank/DDBJ databases">
        <title>Complete Genome Sequence of Aeromonas schubertii strain WL1483.</title>
        <authorList>
            <person name="Liu L."/>
        </authorList>
    </citation>
    <scope>NUCLEOTIDE SEQUENCE [LARGE SCALE GENOMIC DNA]</scope>
    <source>
        <strain evidence="9">WL1483</strain>
    </source>
</reference>
<dbReference type="PIRSF" id="PIRSF000456">
    <property type="entry name" value="UDP-GlcNAc_acltr"/>
    <property type="match status" value="1"/>
</dbReference>
<proteinExistence type="inferred from homology"/>
<dbReference type="NCBIfam" id="NF003657">
    <property type="entry name" value="PRK05289.1"/>
    <property type="match status" value="1"/>
</dbReference>
<name>A0A0S2SHD9_9GAMM</name>
<keyword evidence="4 6" id="KW-0443">Lipid metabolism</keyword>
<dbReference type="NCBIfam" id="TIGR01852">
    <property type="entry name" value="lipid_A_lpxA"/>
    <property type="match status" value="1"/>
</dbReference>
<evidence type="ECO:0000313" key="8">
    <source>
        <dbReference type="EMBL" id="ALP41121.1"/>
    </source>
</evidence>
<evidence type="ECO:0000259" key="7">
    <source>
        <dbReference type="Pfam" id="PF13720"/>
    </source>
</evidence>
<evidence type="ECO:0000256" key="6">
    <source>
        <dbReference type="HAMAP-Rule" id="MF_00387"/>
    </source>
</evidence>
<comment type="subcellular location">
    <subcellularLocation>
        <location evidence="6">Cytoplasm</location>
    </subcellularLocation>
</comment>
<evidence type="ECO:0000256" key="3">
    <source>
        <dbReference type="ARBA" id="ARBA00022679"/>
    </source>
</evidence>
<evidence type="ECO:0000256" key="2">
    <source>
        <dbReference type="ARBA" id="ARBA00022556"/>
    </source>
</evidence>
<dbReference type="SUPFAM" id="SSF51161">
    <property type="entry name" value="Trimeric LpxA-like enzymes"/>
    <property type="match status" value="1"/>
</dbReference>
<evidence type="ECO:0000256" key="5">
    <source>
        <dbReference type="ARBA" id="ARBA00023315"/>
    </source>
</evidence>
<dbReference type="PANTHER" id="PTHR43480:SF1">
    <property type="entry name" value="ACYL-[ACYL-CARRIER-PROTEIN]--UDP-N-ACETYLGLUCOSAMINE O-ACYLTRANSFERASE, MITOCHONDRIAL-RELATED"/>
    <property type="match status" value="1"/>
</dbReference>
<dbReference type="PANTHER" id="PTHR43480">
    <property type="entry name" value="ACYL-[ACYL-CARRIER-PROTEIN]--UDP-N-ACETYLGLUCOSAMINE O-ACYLTRANSFERASE"/>
    <property type="match status" value="1"/>
</dbReference>
<evidence type="ECO:0000256" key="4">
    <source>
        <dbReference type="ARBA" id="ARBA00023098"/>
    </source>
</evidence>
<dbReference type="InterPro" id="IPR029098">
    <property type="entry name" value="Acetyltransf_C"/>
</dbReference>
<keyword evidence="2 6" id="KW-0441">Lipid A biosynthesis</keyword>